<dbReference type="GO" id="GO:0043565">
    <property type="term" value="F:sequence-specific DNA binding"/>
    <property type="evidence" value="ECO:0007669"/>
    <property type="project" value="InterPro"/>
</dbReference>
<dbReference type="Gene3D" id="1.10.10.10">
    <property type="entry name" value="Winged helix-like DNA-binding domain superfamily/Winged helix DNA-binding domain"/>
    <property type="match status" value="1"/>
</dbReference>
<dbReference type="RefSeq" id="WP_106159525.1">
    <property type="nucleotide sequence ID" value="NZ_PVTT01000001.1"/>
</dbReference>
<accession>A0A2T0X825</accession>
<dbReference type="OrthoDB" id="9796775at2"/>
<evidence type="ECO:0000256" key="1">
    <source>
        <dbReference type="SAM" id="MobiDB-lite"/>
    </source>
</evidence>
<comment type="caution">
    <text evidence="2">The sequence shown here is derived from an EMBL/GenBank/DDBJ whole genome shotgun (WGS) entry which is preliminary data.</text>
</comment>
<dbReference type="Pfam" id="PF06627">
    <property type="entry name" value="DUF1153"/>
    <property type="match status" value="1"/>
</dbReference>
<sequence>MYLRKTDGPRAVSLPEGGRMTMGDLPPKGTMRWVAARKAAVVRGVRSELVTREWAMEAYDLSAEELDGWIAMSARHGDGALRTTALKKYR</sequence>
<reference evidence="2 3" key="1">
    <citation type="submission" date="2018-03" db="EMBL/GenBank/DDBJ databases">
        <title>Genomic Encyclopedia of Archaeal and Bacterial Type Strains, Phase II (KMG-II): from individual species to whole genera.</title>
        <authorList>
            <person name="Goeker M."/>
        </authorList>
    </citation>
    <scope>NUCLEOTIDE SEQUENCE [LARGE SCALE GENOMIC DNA]</scope>
    <source>
        <strain evidence="2 3">DSM 29318</strain>
    </source>
</reference>
<protein>
    <submittedName>
        <fullName evidence="2">Uncharacterized protein DUF1153</fullName>
    </submittedName>
</protein>
<proteinExistence type="predicted"/>
<name>A0A2T0X825_9RHOB</name>
<feature type="region of interest" description="Disordered" evidence="1">
    <location>
        <begin position="1"/>
        <end position="25"/>
    </location>
</feature>
<dbReference type="InterPro" id="IPR010921">
    <property type="entry name" value="Trp_repressor/repl_initiator"/>
</dbReference>
<dbReference type="SUPFAM" id="SSF48295">
    <property type="entry name" value="TrpR-like"/>
    <property type="match status" value="1"/>
</dbReference>
<dbReference type="Proteomes" id="UP000238801">
    <property type="component" value="Unassembled WGS sequence"/>
</dbReference>
<dbReference type="InterPro" id="IPR036388">
    <property type="entry name" value="WH-like_DNA-bd_sf"/>
</dbReference>
<keyword evidence="3" id="KW-1185">Reference proteome</keyword>
<dbReference type="AlphaFoldDB" id="A0A2T0X825"/>
<dbReference type="EMBL" id="PVTT01000001">
    <property type="protein sequence ID" value="PRY95101.1"/>
    <property type="molecule type" value="Genomic_DNA"/>
</dbReference>
<dbReference type="InterPro" id="IPR009534">
    <property type="entry name" value="DUF1153"/>
</dbReference>
<evidence type="ECO:0000313" key="3">
    <source>
        <dbReference type="Proteomes" id="UP000238801"/>
    </source>
</evidence>
<evidence type="ECO:0000313" key="2">
    <source>
        <dbReference type="EMBL" id="PRY95101.1"/>
    </source>
</evidence>
<gene>
    <name evidence="2" type="ORF">BCF33_0714</name>
</gene>
<organism evidence="2 3">
    <name type="scientific">Hasllibacter halocynthiae</name>
    <dbReference type="NCBI Taxonomy" id="595589"/>
    <lineage>
        <taxon>Bacteria</taxon>
        <taxon>Pseudomonadati</taxon>
        <taxon>Pseudomonadota</taxon>
        <taxon>Alphaproteobacteria</taxon>
        <taxon>Rhodobacterales</taxon>
        <taxon>Roseobacteraceae</taxon>
        <taxon>Hasllibacter</taxon>
    </lineage>
</organism>